<dbReference type="Gene3D" id="3.30.2380.10">
    <property type="entry name" value="CGI121/TPRKB"/>
    <property type="match status" value="1"/>
</dbReference>
<reference evidence="2 3" key="1">
    <citation type="submission" date="2018-07" db="EMBL/GenBank/DDBJ databases">
        <title>Genomic Encyclopedia of Type Strains, Phase IV (KMG-IV): sequencing the most valuable type-strain genomes for metagenomic binning, comparative biology and taxonomic classification.</title>
        <authorList>
            <person name="Goeker M."/>
        </authorList>
    </citation>
    <scope>NUCLEOTIDE SEQUENCE [LARGE SCALE GENOMIC DNA]</scope>
    <source>
        <strain evidence="2 3">DSM 7466</strain>
    </source>
</reference>
<gene>
    <name evidence="2" type="ORF">C7452_0658</name>
</gene>
<name>A0A371NF72_9EURY</name>
<proteinExistence type="inferred from homology"/>
<evidence type="ECO:0000313" key="2">
    <source>
        <dbReference type="EMBL" id="REE28638.1"/>
    </source>
</evidence>
<evidence type="ECO:0000313" key="3">
    <source>
        <dbReference type="Proteomes" id="UP000256864"/>
    </source>
</evidence>
<evidence type="ECO:0000256" key="1">
    <source>
        <dbReference type="ARBA" id="ARBA00005546"/>
    </source>
</evidence>
<sequence>MNLDVRGYRGVVRDLTGLLDEMKGFPCTVQLMDARAVAGREHAIHGAIHALKAFERSQNISSDMGIEICLRVAGMRQISRAIELLGIKEGEMEICAVLVDCGDEVIKFLDSIFERDDGVLEPDEEYLRRIYDLGGEAETVGVGEALMERTTMLTVA</sequence>
<comment type="similarity">
    <text evidence="1">Belongs to the CGI121/TPRKB family.</text>
</comment>
<dbReference type="Pfam" id="PF08617">
    <property type="entry name" value="CGI-121"/>
    <property type="match status" value="1"/>
</dbReference>
<keyword evidence="3" id="KW-1185">Reference proteome</keyword>
<organism evidence="2 3">
    <name type="scientific">Methanothermobacter defluvii</name>
    <dbReference type="NCBI Taxonomy" id="49339"/>
    <lineage>
        <taxon>Archaea</taxon>
        <taxon>Methanobacteriati</taxon>
        <taxon>Methanobacteriota</taxon>
        <taxon>Methanomada group</taxon>
        <taxon>Methanobacteria</taxon>
        <taxon>Methanobacteriales</taxon>
        <taxon>Methanobacteriaceae</taxon>
        <taxon>Methanothermobacter</taxon>
    </lineage>
</organism>
<dbReference type="Proteomes" id="UP000256864">
    <property type="component" value="Unassembled WGS sequence"/>
</dbReference>
<dbReference type="SUPFAM" id="SSF143870">
    <property type="entry name" value="PF0523-like"/>
    <property type="match status" value="1"/>
</dbReference>
<dbReference type="AlphaFoldDB" id="A0A371NF72"/>
<dbReference type="InterPro" id="IPR013926">
    <property type="entry name" value="CGI121/TPRKB"/>
</dbReference>
<comment type="caution">
    <text evidence="2">The sequence shown here is derived from an EMBL/GenBank/DDBJ whole genome shotgun (WGS) entry which is preliminary data.</text>
</comment>
<protein>
    <submittedName>
        <fullName evidence="2">KEOPS complex subunit Cgi121</fullName>
    </submittedName>
</protein>
<dbReference type="InterPro" id="IPR036504">
    <property type="entry name" value="CGI121/TPRKB_sf"/>
</dbReference>
<dbReference type="RefSeq" id="WP_115892516.1">
    <property type="nucleotide sequence ID" value="NZ_QREL01000001.1"/>
</dbReference>
<dbReference type="NCBIfam" id="NF011465">
    <property type="entry name" value="PRK14886.1-1"/>
    <property type="match status" value="1"/>
</dbReference>
<dbReference type="EMBL" id="QREL01000001">
    <property type="protein sequence ID" value="REE28638.1"/>
    <property type="molecule type" value="Genomic_DNA"/>
</dbReference>
<accession>A0A371NF72</accession>